<comment type="caution">
    <text evidence="1">The sequence shown here is derived from an EMBL/GenBank/DDBJ whole genome shotgun (WGS) entry which is preliminary data.</text>
</comment>
<reference evidence="1" key="1">
    <citation type="submission" date="2021-06" db="EMBL/GenBank/DDBJ databases">
        <authorList>
            <person name="Kallberg Y."/>
            <person name="Tangrot J."/>
            <person name="Rosling A."/>
        </authorList>
    </citation>
    <scope>NUCLEOTIDE SEQUENCE</scope>
    <source>
        <strain evidence="1">IL203A</strain>
    </source>
</reference>
<accession>A0ACA9P2W1</accession>
<sequence>PSNRQTEADYTDLLFGTMEQISNQSQLVIDDENSDKSDLEYELEAPIILEQLWQLDPQFKNHRLIEPPVTTVELYDMVKAASYLSLKEYWEVLDKCEDCFEEERYQPLIEEILRDNEFARSSDLISNLYSNEELSGVTEENKVDHYIREPIQRRKCNPLTWW</sequence>
<protein>
    <submittedName>
        <fullName evidence="1">2707_t:CDS:1</fullName>
    </submittedName>
</protein>
<name>A0ACA9P2W1_9GLOM</name>
<feature type="non-terminal residue" evidence="1">
    <location>
        <position position="1"/>
    </location>
</feature>
<evidence type="ECO:0000313" key="1">
    <source>
        <dbReference type="EMBL" id="CAG8688058.1"/>
    </source>
</evidence>
<dbReference type="EMBL" id="CAJVPU010023375">
    <property type="protein sequence ID" value="CAG8688058.1"/>
    <property type="molecule type" value="Genomic_DNA"/>
</dbReference>
<gene>
    <name evidence="1" type="ORF">DHETER_LOCUS11107</name>
</gene>
<proteinExistence type="predicted"/>
<organism evidence="1 2">
    <name type="scientific">Dentiscutata heterogama</name>
    <dbReference type="NCBI Taxonomy" id="1316150"/>
    <lineage>
        <taxon>Eukaryota</taxon>
        <taxon>Fungi</taxon>
        <taxon>Fungi incertae sedis</taxon>
        <taxon>Mucoromycota</taxon>
        <taxon>Glomeromycotina</taxon>
        <taxon>Glomeromycetes</taxon>
        <taxon>Diversisporales</taxon>
        <taxon>Gigasporaceae</taxon>
        <taxon>Dentiscutata</taxon>
    </lineage>
</organism>
<dbReference type="Proteomes" id="UP000789702">
    <property type="component" value="Unassembled WGS sequence"/>
</dbReference>
<keyword evidence="2" id="KW-1185">Reference proteome</keyword>
<evidence type="ECO:0000313" key="2">
    <source>
        <dbReference type="Proteomes" id="UP000789702"/>
    </source>
</evidence>